<sequence length="51" mass="5767">MTFLQLPSRRIGLQLSSNVLTFFWTYWTFQATPTVARLTGSLMCSSIVSAH</sequence>
<name>A0A5C3Q6C0_9AGAR</name>
<keyword evidence="2" id="KW-1185">Reference proteome</keyword>
<reference evidence="1 2" key="1">
    <citation type="journal article" date="2019" name="Nat. Ecol. Evol.">
        <title>Megaphylogeny resolves global patterns of mushroom evolution.</title>
        <authorList>
            <person name="Varga T."/>
            <person name="Krizsan K."/>
            <person name="Foldi C."/>
            <person name="Dima B."/>
            <person name="Sanchez-Garcia M."/>
            <person name="Sanchez-Ramirez S."/>
            <person name="Szollosi G.J."/>
            <person name="Szarkandi J.G."/>
            <person name="Papp V."/>
            <person name="Albert L."/>
            <person name="Andreopoulos W."/>
            <person name="Angelini C."/>
            <person name="Antonin V."/>
            <person name="Barry K.W."/>
            <person name="Bougher N.L."/>
            <person name="Buchanan P."/>
            <person name="Buyck B."/>
            <person name="Bense V."/>
            <person name="Catcheside P."/>
            <person name="Chovatia M."/>
            <person name="Cooper J."/>
            <person name="Damon W."/>
            <person name="Desjardin D."/>
            <person name="Finy P."/>
            <person name="Geml J."/>
            <person name="Haridas S."/>
            <person name="Hughes K."/>
            <person name="Justo A."/>
            <person name="Karasinski D."/>
            <person name="Kautmanova I."/>
            <person name="Kiss B."/>
            <person name="Kocsube S."/>
            <person name="Kotiranta H."/>
            <person name="LaButti K.M."/>
            <person name="Lechner B.E."/>
            <person name="Liimatainen K."/>
            <person name="Lipzen A."/>
            <person name="Lukacs Z."/>
            <person name="Mihaltcheva S."/>
            <person name="Morgado L.N."/>
            <person name="Niskanen T."/>
            <person name="Noordeloos M.E."/>
            <person name="Ohm R.A."/>
            <person name="Ortiz-Santana B."/>
            <person name="Ovrebo C."/>
            <person name="Racz N."/>
            <person name="Riley R."/>
            <person name="Savchenko A."/>
            <person name="Shiryaev A."/>
            <person name="Soop K."/>
            <person name="Spirin V."/>
            <person name="Szebenyi C."/>
            <person name="Tomsovsky M."/>
            <person name="Tulloss R.E."/>
            <person name="Uehling J."/>
            <person name="Grigoriev I.V."/>
            <person name="Vagvolgyi C."/>
            <person name="Papp T."/>
            <person name="Martin F.M."/>
            <person name="Miettinen O."/>
            <person name="Hibbett D.S."/>
            <person name="Nagy L.G."/>
        </authorList>
    </citation>
    <scope>NUCLEOTIDE SEQUENCE [LARGE SCALE GENOMIC DNA]</scope>
    <source>
        <strain evidence="1 2">CBS 309.79</strain>
    </source>
</reference>
<gene>
    <name evidence="1" type="ORF">BDV98DRAFT_575143</name>
</gene>
<protein>
    <submittedName>
        <fullName evidence="1">Uncharacterized protein</fullName>
    </submittedName>
</protein>
<evidence type="ECO:0000313" key="2">
    <source>
        <dbReference type="Proteomes" id="UP000305067"/>
    </source>
</evidence>
<evidence type="ECO:0000313" key="1">
    <source>
        <dbReference type="EMBL" id="TFK97076.1"/>
    </source>
</evidence>
<dbReference type="Proteomes" id="UP000305067">
    <property type="component" value="Unassembled WGS sequence"/>
</dbReference>
<dbReference type="AlphaFoldDB" id="A0A5C3Q6C0"/>
<accession>A0A5C3Q6C0</accession>
<organism evidence="1 2">
    <name type="scientific">Pterulicium gracile</name>
    <dbReference type="NCBI Taxonomy" id="1884261"/>
    <lineage>
        <taxon>Eukaryota</taxon>
        <taxon>Fungi</taxon>
        <taxon>Dikarya</taxon>
        <taxon>Basidiomycota</taxon>
        <taxon>Agaricomycotina</taxon>
        <taxon>Agaricomycetes</taxon>
        <taxon>Agaricomycetidae</taxon>
        <taxon>Agaricales</taxon>
        <taxon>Pleurotineae</taxon>
        <taxon>Pterulaceae</taxon>
        <taxon>Pterulicium</taxon>
    </lineage>
</organism>
<dbReference type="EMBL" id="ML178851">
    <property type="protein sequence ID" value="TFK97076.1"/>
    <property type="molecule type" value="Genomic_DNA"/>
</dbReference>
<proteinExistence type="predicted"/>